<accession>A0ABT5SUZ9</accession>
<evidence type="ECO:0000256" key="1">
    <source>
        <dbReference type="SAM" id="MobiDB-lite"/>
    </source>
</evidence>
<comment type="caution">
    <text evidence="2">The sequence shown here is derived from an EMBL/GenBank/DDBJ whole genome shotgun (WGS) entry which is preliminary data.</text>
</comment>
<dbReference type="EMBL" id="JAQZAO010000006">
    <property type="protein sequence ID" value="MDD7966685.1"/>
    <property type="molecule type" value="Genomic_DNA"/>
</dbReference>
<dbReference type="RefSeq" id="WP_274201218.1">
    <property type="nucleotide sequence ID" value="NZ_JAQZAO010000006.1"/>
</dbReference>
<gene>
    <name evidence="2" type="ORF">PGB27_15225</name>
</gene>
<dbReference type="Proteomes" id="UP001300763">
    <property type="component" value="Unassembled WGS sequence"/>
</dbReference>
<organism evidence="2 3">
    <name type="scientific">Actinomycetospora lemnae</name>
    <dbReference type="NCBI Taxonomy" id="3019891"/>
    <lineage>
        <taxon>Bacteria</taxon>
        <taxon>Bacillati</taxon>
        <taxon>Actinomycetota</taxon>
        <taxon>Actinomycetes</taxon>
        <taxon>Pseudonocardiales</taxon>
        <taxon>Pseudonocardiaceae</taxon>
        <taxon>Actinomycetospora</taxon>
    </lineage>
</organism>
<proteinExistence type="predicted"/>
<keyword evidence="3" id="KW-1185">Reference proteome</keyword>
<feature type="compositionally biased region" description="Basic and acidic residues" evidence="1">
    <location>
        <begin position="80"/>
        <end position="97"/>
    </location>
</feature>
<feature type="region of interest" description="Disordered" evidence="1">
    <location>
        <begin position="59"/>
        <end position="125"/>
    </location>
</feature>
<evidence type="ECO:0008006" key="4">
    <source>
        <dbReference type="Google" id="ProtNLM"/>
    </source>
</evidence>
<reference evidence="2 3" key="1">
    <citation type="submission" date="2023-02" db="EMBL/GenBank/DDBJ databases">
        <title>Genome sequencing required for Actinomycetospora new species description.</title>
        <authorList>
            <person name="Saimee Y."/>
            <person name="Duangmal K."/>
        </authorList>
    </citation>
    <scope>NUCLEOTIDE SEQUENCE [LARGE SCALE GENOMIC DNA]</scope>
    <source>
        <strain evidence="2 3">DW7H6</strain>
    </source>
</reference>
<protein>
    <recommendedName>
        <fullName evidence="4">HNH endonuclease</fullName>
    </recommendedName>
</protein>
<evidence type="ECO:0000313" key="2">
    <source>
        <dbReference type="EMBL" id="MDD7966685.1"/>
    </source>
</evidence>
<sequence>MSIDLDHTLDHAFGGPSLDGNLGVLDRHHHRAKHHGGWTLRQPSPGRFEWRTRAGVHHATLPRKIVEQPVAPRPAARPRPLTDDRPAWTDDDHDWRARYLRRTGLATAPPPSTPTVHPDDDPPPF</sequence>
<name>A0ABT5SUZ9_9PSEU</name>
<evidence type="ECO:0000313" key="3">
    <source>
        <dbReference type="Proteomes" id="UP001300763"/>
    </source>
</evidence>